<dbReference type="PANTHER" id="PTHR45138">
    <property type="entry name" value="REGULATORY COMPONENTS OF SENSORY TRANSDUCTION SYSTEM"/>
    <property type="match status" value="1"/>
</dbReference>
<dbReference type="InterPro" id="IPR029151">
    <property type="entry name" value="Sensor-like_sf"/>
</dbReference>
<gene>
    <name evidence="9" type="ORF">SAMN02982985_01909</name>
</gene>
<comment type="catalytic activity">
    <reaction evidence="7">
        <text>2 GTP = 3',3'-c-di-GMP + 2 diphosphate</text>
        <dbReference type="Rhea" id="RHEA:24898"/>
        <dbReference type="ChEBI" id="CHEBI:33019"/>
        <dbReference type="ChEBI" id="CHEBI:37565"/>
        <dbReference type="ChEBI" id="CHEBI:58805"/>
        <dbReference type="EC" id="2.7.7.65"/>
    </reaction>
</comment>
<dbReference type="SUPFAM" id="SSF103190">
    <property type="entry name" value="Sensory domain-like"/>
    <property type="match status" value="1"/>
</dbReference>
<dbReference type="PROSITE" id="PS50887">
    <property type="entry name" value="GGDEF"/>
    <property type="match status" value="1"/>
</dbReference>
<dbReference type="InterPro" id="IPR043128">
    <property type="entry name" value="Rev_trsase/Diguanyl_cyclase"/>
</dbReference>
<dbReference type="InterPro" id="IPR033479">
    <property type="entry name" value="dCache_1"/>
</dbReference>
<keyword evidence="10" id="KW-1185">Reference proteome</keyword>
<keyword evidence="5" id="KW-1133">Transmembrane helix</keyword>
<dbReference type="AlphaFoldDB" id="A0A1I4LEM5"/>
<dbReference type="InterPro" id="IPR050469">
    <property type="entry name" value="Diguanylate_Cyclase"/>
</dbReference>
<dbReference type="EMBL" id="FOTW01000009">
    <property type="protein sequence ID" value="SFL89349.1"/>
    <property type="molecule type" value="Genomic_DNA"/>
</dbReference>
<evidence type="ECO:0000256" key="5">
    <source>
        <dbReference type="ARBA" id="ARBA00022989"/>
    </source>
</evidence>
<dbReference type="Pfam" id="PF02743">
    <property type="entry name" value="dCache_1"/>
    <property type="match status" value="1"/>
</dbReference>
<comment type="subcellular location">
    <subcellularLocation>
        <location evidence="1">Cell membrane</location>
        <topology evidence="1">Multi-pass membrane protein</topology>
    </subcellularLocation>
</comment>
<dbReference type="InterPro" id="IPR000160">
    <property type="entry name" value="GGDEF_dom"/>
</dbReference>
<evidence type="ECO:0000256" key="1">
    <source>
        <dbReference type="ARBA" id="ARBA00004651"/>
    </source>
</evidence>
<proteinExistence type="predicted"/>
<dbReference type="Proteomes" id="UP000199470">
    <property type="component" value="Unassembled WGS sequence"/>
</dbReference>
<protein>
    <recommendedName>
        <fullName evidence="2">diguanylate cyclase</fullName>
        <ecNumber evidence="2">2.7.7.65</ecNumber>
    </recommendedName>
</protein>
<dbReference type="SMART" id="SM00267">
    <property type="entry name" value="GGDEF"/>
    <property type="match status" value="1"/>
</dbReference>
<dbReference type="GO" id="GO:1902201">
    <property type="term" value="P:negative regulation of bacterial-type flagellum-dependent cell motility"/>
    <property type="evidence" value="ECO:0007669"/>
    <property type="project" value="TreeGrafter"/>
</dbReference>
<dbReference type="Pfam" id="PF00990">
    <property type="entry name" value="GGDEF"/>
    <property type="match status" value="1"/>
</dbReference>
<dbReference type="CDD" id="cd12914">
    <property type="entry name" value="PDC1_DGC_like"/>
    <property type="match status" value="1"/>
</dbReference>
<keyword evidence="6" id="KW-0472">Membrane</keyword>
<sequence length="504" mass="55195">MLLACSFIVLVCLSLVAVQVWQTMHSRAVQLRQAERASANLANAVAQHAYDTLKEADTVLVGLVDRMEHGDASDVELAHLRDFLVLRTGELPQLQDIFIFDAAGRWRLNLQPTPLANQDSSAREYFRYHRDHADRGAHIGPPIRSKASGKWVVTVSRRLNRADGGFAGVVLAAIDMQYFLQFYQRFDIGRAGAIFVASDTGVVLMRRPFEEMALGRDISKLPLFSHYLPKAANDTIVLTSGQDGVTRINSYRRMQQYPLVVSAALAQDEVLAEWRADAYLRGAVVGVLLLGLGWLGGRLLKQIRLRIEAEAELLLARHSLEKLNHTLEEMAMQDGLTGLANRRRFDAALSEEFSRASREGGALALVMIDVDHFKLYNDSYGHAAGDECLRAIGRAVGKGPRRPGDVVARYGGEEMVLLLPGTDMQGALLVAEKVRGAVEGLRLSHAGNAGGVVTVSAGVEAFDPVTRDRCPLELIEAADRAMYRAKEEGRNRVCACGGAVARTG</sequence>
<dbReference type="Gene3D" id="3.30.450.20">
    <property type="entry name" value="PAS domain"/>
    <property type="match status" value="2"/>
</dbReference>
<name>A0A1I4LEM5_9BURK</name>
<dbReference type="InterPro" id="IPR029787">
    <property type="entry name" value="Nucleotide_cyclase"/>
</dbReference>
<evidence type="ECO:0000259" key="8">
    <source>
        <dbReference type="PROSITE" id="PS50887"/>
    </source>
</evidence>
<dbReference type="PANTHER" id="PTHR45138:SF9">
    <property type="entry name" value="DIGUANYLATE CYCLASE DGCM-RELATED"/>
    <property type="match status" value="1"/>
</dbReference>
<evidence type="ECO:0000256" key="2">
    <source>
        <dbReference type="ARBA" id="ARBA00012528"/>
    </source>
</evidence>
<dbReference type="EC" id="2.7.7.65" evidence="2"/>
<feature type="domain" description="GGDEF" evidence="8">
    <location>
        <begin position="361"/>
        <end position="498"/>
    </location>
</feature>
<dbReference type="CDD" id="cd01949">
    <property type="entry name" value="GGDEF"/>
    <property type="match status" value="1"/>
</dbReference>
<organism evidence="9 10">
    <name type="scientific">Rugamonas rubra</name>
    <dbReference type="NCBI Taxonomy" id="758825"/>
    <lineage>
        <taxon>Bacteria</taxon>
        <taxon>Pseudomonadati</taxon>
        <taxon>Pseudomonadota</taxon>
        <taxon>Betaproteobacteria</taxon>
        <taxon>Burkholderiales</taxon>
        <taxon>Oxalobacteraceae</taxon>
        <taxon>Telluria group</taxon>
        <taxon>Rugamonas</taxon>
    </lineage>
</organism>
<reference evidence="9 10" key="1">
    <citation type="submission" date="2016-10" db="EMBL/GenBank/DDBJ databases">
        <authorList>
            <person name="de Groot N.N."/>
        </authorList>
    </citation>
    <scope>NUCLEOTIDE SEQUENCE [LARGE SCALE GENOMIC DNA]</scope>
    <source>
        <strain evidence="9 10">ATCC 43154</strain>
    </source>
</reference>
<dbReference type="Gene3D" id="3.30.70.270">
    <property type="match status" value="1"/>
</dbReference>
<evidence type="ECO:0000256" key="4">
    <source>
        <dbReference type="ARBA" id="ARBA00022692"/>
    </source>
</evidence>
<keyword evidence="3" id="KW-1003">Cell membrane</keyword>
<dbReference type="GO" id="GO:0005886">
    <property type="term" value="C:plasma membrane"/>
    <property type="evidence" value="ECO:0007669"/>
    <property type="project" value="UniProtKB-SubCell"/>
</dbReference>
<evidence type="ECO:0000313" key="9">
    <source>
        <dbReference type="EMBL" id="SFL89349.1"/>
    </source>
</evidence>
<dbReference type="GO" id="GO:0052621">
    <property type="term" value="F:diguanylate cyclase activity"/>
    <property type="evidence" value="ECO:0007669"/>
    <property type="project" value="UniProtKB-EC"/>
</dbReference>
<evidence type="ECO:0000313" key="10">
    <source>
        <dbReference type="Proteomes" id="UP000199470"/>
    </source>
</evidence>
<dbReference type="STRING" id="758825.SAMN02982985_01909"/>
<dbReference type="NCBIfam" id="TIGR00254">
    <property type="entry name" value="GGDEF"/>
    <property type="match status" value="1"/>
</dbReference>
<accession>A0A1I4LEM5</accession>
<dbReference type="OrthoDB" id="9813903at2"/>
<dbReference type="FunFam" id="3.30.70.270:FF:000001">
    <property type="entry name" value="Diguanylate cyclase domain protein"/>
    <property type="match status" value="1"/>
</dbReference>
<dbReference type="SUPFAM" id="SSF55073">
    <property type="entry name" value="Nucleotide cyclase"/>
    <property type="match status" value="1"/>
</dbReference>
<evidence type="ECO:0000256" key="3">
    <source>
        <dbReference type="ARBA" id="ARBA00022475"/>
    </source>
</evidence>
<keyword evidence="4" id="KW-0812">Transmembrane</keyword>
<dbReference type="GO" id="GO:0043709">
    <property type="term" value="P:cell adhesion involved in single-species biofilm formation"/>
    <property type="evidence" value="ECO:0007669"/>
    <property type="project" value="TreeGrafter"/>
</dbReference>
<dbReference type="CDD" id="cd12915">
    <property type="entry name" value="PDC2_DGC_like"/>
    <property type="match status" value="1"/>
</dbReference>
<dbReference type="RefSeq" id="WP_093386856.1">
    <property type="nucleotide sequence ID" value="NZ_FOTW01000009.1"/>
</dbReference>
<evidence type="ECO:0000256" key="7">
    <source>
        <dbReference type="ARBA" id="ARBA00034247"/>
    </source>
</evidence>
<evidence type="ECO:0000256" key="6">
    <source>
        <dbReference type="ARBA" id="ARBA00023136"/>
    </source>
</evidence>